<dbReference type="Gene3D" id="3.20.10.10">
    <property type="entry name" value="D-amino Acid Aminotransferase, subunit A, domain 2"/>
    <property type="match status" value="1"/>
</dbReference>
<evidence type="ECO:0008006" key="5">
    <source>
        <dbReference type="Google" id="ProtNLM"/>
    </source>
</evidence>
<evidence type="ECO:0000313" key="3">
    <source>
        <dbReference type="EMBL" id="MBB3999243.1"/>
    </source>
</evidence>
<evidence type="ECO:0000313" key="4">
    <source>
        <dbReference type="Proteomes" id="UP000542776"/>
    </source>
</evidence>
<dbReference type="GO" id="GO:0003824">
    <property type="term" value="F:catalytic activity"/>
    <property type="evidence" value="ECO:0007669"/>
    <property type="project" value="InterPro"/>
</dbReference>
<evidence type="ECO:0000256" key="2">
    <source>
        <dbReference type="SAM" id="MobiDB-lite"/>
    </source>
</evidence>
<dbReference type="PANTHER" id="PTHR42743">
    <property type="entry name" value="AMINO-ACID AMINOTRANSFERASE"/>
    <property type="match status" value="1"/>
</dbReference>
<dbReference type="PANTHER" id="PTHR42743:SF4">
    <property type="entry name" value="BRANCHED-CHAIN-AMINO-ACID AMINOTRANSFERASE-RELATED"/>
    <property type="match status" value="1"/>
</dbReference>
<comment type="similarity">
    <text evidence="1">Belongs to the class-IV pyridoxal-phosphate-dependent aminotransferase family.</text>
</comment>
<feature type="region of interest" description="Disordered" evidence="2">
    <location>
        <begin position="112"/>
        <end position="141"/>
    </location>
</feature>
<name>A0A7W6H634_9HYPH</name>
<dbReference type="SUPFAM" id="SSF56752">
    <property type="entry name" value="D-aminoacid aminotransferase-like PLP-dependent enzymes"/>
    <property type="match status" value="1"/>
</dbReference>
<dbReference type="EMBL" id="JACIEK010000008">
    <property type="protein sequence ID" value="MBB3999243.1"/>
    <property type="molecule type" value="Genomic_DNA"/>
</dbReference>
<dbReference type="InterPro" id="IPR001544">
    <property type="entry name" value="Aminotrans_IV"/>
</dbReference>
<reference evidence="3 4" key="1">
    <citation type="submission" date="2020-08" db="EMBL/GenBank/DDBJ databases">
        <title>Genomic Encyclopedia of Type Strains, Phase IV (KMG-IV): sequencing the most valuable type-strain genomes for metagenomic binning, comparative biology and taxonomic classification.</title>
        <authorList>
            <person name="Goeker M."/>
        </authorList>
    </citation>
    <scope>NUCLEOTIDE SEQUENCE [LARGE SCALE GENOMIC DNA]</scope>
    <source>
        <strain evidence="3 4">DSM 102238</strain>
    </source>
</reference>
<protein>
    <recommendedName>
        <fullName evidence="5">Branched-chain amino acid aminotransferase</fullName>
    </recommendedName>
</protein>
<keyword evidence="4" id="KW-1185">Reference proteome</keyword>
<proteinExistence type="inferred from homology"/>
<dbReference type="InterPro" id="IPR043132">
    <property type="entry name" value="BCAT-like_C"/>
</dbReference>
<sequence>MLLGDDGHVTEGPGLNVFAVRDGRIATPDHGVPEGITRRSVIELAAELGLDLEIRPISADEFRDADEIFLSTTAGGLTPGIREADGTTGPHEERHAELLFERRDLQADSALGQGQLVGRRREAAEPAHGLEGGEGAGGRQELAGRERHHPFVKGMDGGVNVACRLFAEAPHRTKRRRGHHP</sequence>
<dbReference type="GO" id="GO:0046394">
    <property type="term" value="P:carboxylic acid biosynthetic process"/>
    <property type="evidence" value="ECO:0007669"/>
    <property type="project" value="UniProtKB-ARBA"/>
</dbReference>
<dbReference type="Proteomes" id="UP000542776">
    <property type="component" value="Unassembled WGS sequence"/>
</dbReference>
<comment type="caution">
    <text evidence="3">The sequence shown here is derived from an EMBL/GenBank/DDBJ whole genome shotgun (WGS) entry which is preliminary data.</text>
</comment>
<dbReference type="AlphaFoldDB" id="A0A7W6H634"/>
<accession>A0A7W6H634</accession>
<gene>
    <name evidence="3" type="ORF">GGR04_003102</name>
</gene>
<evidence type="ECO:0000256" key="1">
    <source>
        <dbReference type="ARBA" id="ARBA00009320"/>
    </source>
</evidence>
<dbReference type="InterPro" id="IPR036038">
    <property type="entry name" value="Aminotransferase-like"/>
</dbReference>
<organism evidence="3 4">
    <name type="scientific">Aureimonas pseudogalii</name>
    <dbReference type="NCBI Taxonomy" id="1744844"/>
    <lineage>
        <taxon>Bacteria</taxon>
        <taxon>Pseudomonadati</taxon>
        <taxon>Pseudomonadota</taxon>
        <taxon>Alphaproteobacteria</taxon>
        <taxon>Hyphomicrobiales</taxon>
        <taxon>Aurantimonadaceae</taxon>
        <taxon>Aureimonas</taxon>
    </lineage>
</organism>
<dbReference type="InterPro" id="IPR050571">
    <property type="entry name" value="Class-IV_PLP-Dep_Aminotrnsfr"/>
</dbReference>
<dbReference type="Pfam" id="PF01063">
    <property type="entry name" value="Aminotran_4"/>
    <property type="match status" value="1"/>
</dbReference>